<dbReference type="GeneID" id="20822595"/>
<evidence type="ECO:0000313" key="2">
    <source>
        <dbReference type="EMBL" id="EGO55252.1"/>
    </source>
</evidence>
<feature type="compositionally biased region" description="Basic and acidic residues" evidence="1">
    <location>
        <begin position="133"/>
        <end position="146"/>
    </location>
</feature>
<keyword evidence="3" id="KW-1185">Reference proteome</keyword>
<dbReference type="EMBL" id="GL891306">
    <property type="protein sequence ID" value="EGO55252.1"/>
    <property type="molecule type" value="Genomic_DNA"/>
</dbReference>
<feature type="compositionally biased region" description="Basic and acidic residues" evidence="1">
    <location>
        <begin position="193"/>
        <end position="206"/>
    </location>
</feature>
<feature type="region of interest" description="Disordered" evidence="1">
    <location>
        <begin position="124"/>
        <end position="146"/>
    </location>
</feature>
<evidence type="ECO:0000256" key="1">
    <source>
        <dbReference type="SAM" id="MobiDB-lite"/>
    </source>
</evidence>
<dbReference type="HOGENOM" id="CLU_1054086_0_0_1"/>
<reference evidence="3" key="1">
    <citation type="journal article" date="2011" name="Genetics">
        <title>Massive changes in genome architecture accompany the transition to self-fertility in the filamentous fungus Neurospora tetrasperma.</title>
        <authorList>
            <person name="Ellison C.E."/>
            <person name="Stajich J.E."/>
            <person name="Jacobson D.J."/>
            <person name="Natvig D.O."/>
            <person name="Lapidus A."/>
            <person name="Foster B."/>
            <person name="Aerts A."/>
            <person name="Riley R."/>
            <person name="Lindquist E.A."/>
            <person name="Grigoriev I.V."/>
            <person name="Taylor J.W."/>
        </authorList>
    </citation>
    <scope>NUCLEOTIDE SEQUENCE [LARGE SCALE GENOMIC DNA]</scope>
    <source>
        <strain evidence="3">FGSC 2508 / P0657</strain>
    </source>
</reference>
<feature type="region of interest" description="Disordered" evidence="1">
    <location>
        <begin position="186"/>
        <end position="206"/>
    </location>
</feature>
<organism evidence="2 3">
    <name type="scientific">Neurospora tetrasperma (strain FGSC 2508 / ATCC MYA-4615 / P0657)</name>
    <dbReference type="NCBI Taxonomy" id="510951"/>
    <lineage>
        <taxon>Eukaryota</taxon>
        <taxon>Fungi</taxon>
        <taxon>Dikarya</taxon>
        <taxon>Ascomycota</taxon>
        <taxon>Pezizomycotina</taxon>
        <taxon>Sordariomycetes</taxon>
        <taxon>Sordariomycetidae</taxon>
        <taxon>Sordariales</taxon>
        <taxon>Sordariaceae</taxon>
        <taxon>Neurospora</taxon>
    </lineage>
</organism>
<name>F8MTC0_NEUT8</name>
<dbReference type="RefSeq" id="XP_009853105.1">
    <property type="nucleotide sequence ID" value="XM_009854803.1"/>
</dbReference>
<dbReference type="AlphaFoldDB" id="F8MTC0"/>
<dbReference type="Proteomes" id="UP000008065">
    <property type="component" value="Unassembled WGS sequence"/>
</dbReference>
<evidence type="ECO:0000313" key="3">
    <source>
        <dbReference type="Proteomes" id="UP000008065"/>
    </source>
</evidence>
<sequence>MLLSDLTDLVTSNINPDCRFVYNKHEQQTQSDPEIETEVIMAVTPISGLDGQMKVYSLVDQQDEDGLCTPHAMGQESCFSVPNFQRGIESASGSEVETVEKYRNIAGDEREASPKVAVCASASISANDGDEEQMSHEVTESSGDDERQVLPDAAATNNGPSTPFVRLSTPHRRLWYQRLREIARLMTPGPGHRNSENVDSTHGDSHDGLNDNADEFNADLTDGALFNNGYSDGIPDGSNTDGGVRQPDVILCLPMTSNRVMFAS</sequence>
<gene>
    <name evidence="2" type="ORF">NEUTE1DRAFT_111805</name>
</gene>
<dbReference type="KEGG" id="nte:NEUTE1DRAFT111805"/>
<proteinExistence type="predicted"/>
<dbReference type="OrthoDB" id="10469445at2759"/>
<accession>F8MTC0</accession>
<dbReference type="VEuPathDB" id="FungiDB:NEUTE1DRAFT_111805"/>
<protein>
    <submittedName>
        <fullName evidence="2">Uncharacterized protein</fullName>
    </submittedName>
</protein>